<evidence type="ECO:0000313" key="3">
    <source>
        <dbReference type="Proteomes" id="UP000661193"/>
    </source>
</evidence>
<reference evidence="2 3" key="1">
    <citation type="submission" date="2021-01" db="EMBL/GenBank/DDBJ databases">
        <title>Genome sequencing of Micromonospora fiedleri MG-37.</title>
        <authorList>
            <person name="Moreland P.E.J."/>
            <person name="Stach J.E.M."/>
        </authorList>
    </citation>
    <scope>NUCLEOTIDE SEQUENCE [LARGE SCALE GENOMIC DNA]</scope>
    <source>
        <strain evidence="2 3">MG-37</strain>
    </source>
</reference>
<keyword evidence="1" id="KW-1133">Transmembrane helix</keyword>
<keyword evidence="3" id="KW-1185">Reference proteome</keyword>
<evidence type="ECO:0008006" key="4">
    <source>
        <dbReference type="Google" id="ProtNLM"/>
    </source>
</evidence>
<dbReference type="RefSeq" id="WP_203221777.1">
    <property type="nucleotide sequence ID" value="NZ_JAETXL010000004.1"/>
</dbReference>
<dbReference type="EMBL" id="JAETXL010000004">
    <property type="protein sequence ID" value="MBL6277050.1"/>
    <property type="molecule type" value="Genomic_DNA"/>
</dbReference>
<name>A0ABS1UL41_9ACTN</name>
<evidence type="ECO:0000256" key="1">
    <source>
        <dbReference type="SAM" id="Phobius"/>
    </source>
</evidence>
<keyword evidence="1" id="KW-0812">Transmembrane</keyword>
<organism evidence="2 3">
    <name type="scientific">Micromonospora fiedleri</name>
    <dbReference type="NCBI Taxonomy" id="1157498"/>
    <lineage>
        <taxon>Bacteria</taxon>
        <taxon>Bacillati</taxon>
        <taxon>Actinomycetota</taxon>
        <taxon>Actinomycetes</taxon>
        <taxon>Micromonosporales</taxon>
        <taxon>Micromonosporaceae</taxon>
        <taxon>Micromonospora</taxon>
    </lineage>
</organism>
<dbReference type="Proteomes" id="UP000661193">
    <property type="component" value="Unassembled WGS sequence"/>
</dbReference>
<accession>A0ABS1UL41</accession>
<protein>
    <recommendedName>
        <fullName evidence="4">LPXTG-motif cell wall anchor domain-containing protein</fullName>
    </recommendedName>
</protein>
<gene>
    <name evidence="2" type="ORF">JMF97_12860</name>
</gene>
<feature type="transmembrane region" description="Helical" evidence="1">
    <location>
        <begin position="389"/>
        <end position="408"/>
    </location>
</feature>
<proteinExistence type="predicted"/>
<evidence type="ECO:0000313" key="2">
    <source>
        <dbReference type="EMBL" id="MBL6277050.1"/>
    </source>
</evidence>
<sequence>MSPATLSAHSKDSAVASGNRRWLSRTAAATLLLLTGLAVPAAPASAVEPEAKFAFELSSTTIALGSLKKPIYLRLTNLTDEAPEAISFSVGNFGPEWFFPVGGFRATVEWPERGGAGGCDGDWGAWGCDINSVEHPHLIPAPGGTVDIPLLITVSTNTKEPFEGEFGVSAGMSWDDRSPVLTSKRFTLNVVDNSEADLSVKAWDVDQSVPVDPGPLEPHGPLNPGEAGGLGYLVANHGRKAVSGLKVTIRLPEGVTFNQPEEACVIDSDGRTAVCTYDSLALVPVEEENHNEDLYSAVELGMVIDVPADTEAPVTLKGGMVQVEGLTEQAEARSAAKRTRLPANAKAVPAADVDVSDNQDGFAVVVAAFPKDDGGGGGGLPVTGPPAGLITSAGLAMLAGGGLLLFLARRRARLPHA</sequence>
<comment type="caution">
    <text evidence="2">The sequence shown here is derived from an EMBL/GenBank/DDBJ whole genome shotgun (WGS) entry which is preliminary data.</text>
</comment>
<keyword evidence="1" id="KW-0472">Membrane</keyword>